<proteinExistence type="predicted"/>
<name>A0A0J6FII6_COCPO</name>
<accession>A0A0J6FII6</accession>
<gene>
    <name evidence="2" type="ORF">CPAG_04969</name>
</gene>
<dbReference type="Proteomes" id="UP000054567">
    <property type="component" value="Unassembled WGS sequence"/>
</dbReference>
<dbReference type="AlphaFoldDB" id="A0A0J6FII6"/>
<feature type="compositionally biased region" description="Basic residues" evidence="1">
    <location>
        <begin position="75"/>
        <end position="85"/>
    </location>
</feature>
<organism evidence="2 3">
    <name type="scientific">Coccidioides posadasii RMSCC 3488</name>
    <dbReference type="NCBI Taxonomy" id="454284"/>
    <lineage>
        <taxon>Eukaryota</taxon>
        <taxon>Fungi</taxon>
        <taxon>Dikarya</taxon>
        <taxon>Ascomycota</taxon>
        <taxon>Pezizomycotina</taxon>
        <taxon>Eurotiomycetes</taxon>
        <taxon>Eurotiomycetidae</taxon>
        <taxon>Onygenales</taxon>
        <taxon>Onygenaceae</taxon>
        <taxon>Coccidioides</taxon>
    </lineage>
</organism>
<dbReference type="VEuPathDB" id="FungiDB:CPAG_04969"/>
<evidence type="ECO:0000313" key="2">
    <source>
        <dbReference type="EMBL" id="KMM68644.1"/>
    </source>
</evidence>
<feature type="compositionally biased region" description="Basic and acidic residues" evidence="1">
    <location>
        <begin position="49"/>
        <end position="66"/>
    </location>
</feature>
<protein>
    <submittedName>
        <fullName evidence="2">Uncharacterized protein</fullName>
    </submittedName>
</protein>
<dbReference type="EMBL" id="DS268111">
    <property type="protein sequence ID" value="KMM68644.1"/>
    <property type="molecule type" value="Genomic_DNA"/>
</dbReference>
<evidence type="ECO:0000256" key="1">
    <source>
        <dbReference type="SAM" id="MobiDB-lite"/>
    </source>
</evidence>
<reference evidence="3" key="3">
    <citation type="journal article" date="2010" name="Genome Res.">
        <title>Population genomic sequencing of Coccidioides fungi reveals recent hybridization and transposon control.</title>
        <authorList>
            <person name="Neafsey D.E."/>
            <person name="Barker B.M."/>
            <person name="Sharpton T.J."/>
            <person name="Stajich J.E."/>
            <person name="Park D.J."/>
            <person name="Whiston E."/>
            <person name="Hung C.-Y."/>
            <person name="McMahan C."/>
            <person name="White J."/>
            <person name="Sykes S."/>
            <person name="Heiman D."/>
            <person name="Young S."/>
            <person name="Zeng Q."/>
            <person name="Abouelleil A."/>
            <person name="Aftuck L."/>
            <person name="Bessette D."/>
            <person name="Brown A."/>
            <person name="FitzGerald M."/>
            <person name="Lui A."/>
            <person name="Macdonald J.P."/>
            <person name="Priest M."/>
            <person name="Orbach M.J."/>
            <person name="Galgiani J.N."/>
            <person name="Kirkland T.N."/>
            <person name="Cole G.T."/>
            <person name="Birren B.W."/>
            <person name="Henn M.R."/>
            <person name="Taylor J.W."/>
            <person name="Rounsley S.D."/>
        </authorList>
    </citation>
    <scope>NUCLEOTIDE SEQUENCE [LARGE SCALE GENOMIC DNA]</scope>
    <source>
        <strain evidence="3">RMSCC 3488</strain>
    </source>
</reference>
<feature type="compositionally biased region" description="Low complexity" evidence="1">
    <location>
        <begin position="31"/>
        <end position="47"/>
    </location>
</feature>
<feature type="region of interest" description="Disordered" evidence="1">
    <location>
        <begin position="16"/>
        <end position="85"/>
    </location>
</feature>
<sequence length="114" mass="13082">MKKPGDDPLTYRVWSARSERLNPTSAGAPFRPSLSSKRSASRNSSQSDAGERHFEAIVEKANRDDVPSGQSLRTHITHQRKSTPRFFRLSRRREVLELVMKQKEFFIPPPCSRT</sequence>
<reference evidence="2 3" key="1">
    <citation type="submission" date="2007-06" db="EMBL/GenBank/DDBJ databases">
        <title>The Genome Sequence of Coccidioides posadasii RMSCC_3488.</title>
        <authorList>
            <consortium name="Coccidioides Genome Resources Consortium"/>
            <consortium name="The Broad Institute Genome Sequencing Platform"/>
            <person name="Henn M.R."/>
            <person name="Sykes S."/>
            <person name="Young S."/>
            <person name="Jaffe D."/>
            <person name="Berlin A."/>
            <person name="Alvarez P."/>
            <person name="Butler J."/>
            <person name="Gnerre S."/>
            <person name="Grabherr M."/>
            <person name="Mauceli E."/>
            <person name="Brockman W."/>
            <person name="Kodira C."/>
            <person name="Alvarado L."/>
            <person name="Zeng Q."/>
            <person name="Crawford M."/>
            <person name="Antoine C."/>
            <person name="Devon K."/>
            <person name="Galgiani J."/>
            <person name="Orsborn K."/>
            <person name="Lewis M.L."/>
            <person name="Nusbaum C."/>
            <person name="Galagan J."/>
            <person name="Birren B."/>
        </authorList>
    </citation>
    <scope>NUCLEOTIDE SEQUENCE [LARGE SCALE GENOMIC DNA]</scope>
    <source>
        <strain evidence="2 3">RMSCC 3488</strain>
    </source>
</reference>
<evidence type="ECO:0000313" key="3">
    <source>
        <dbReference type="Proteomes" id="UP000054567"/>
    </source>
</evidence>
<reference evidence="3" key="2">
    <citation type="journal article" date="2009" name="Genome Res.">
        <title>Comparative genomic analyses of the human fungal pathogens Coccidioides and their relatives.</title>
        <authorList>
            <person name="Sharpton T.J."/>
            <person name="Stajich J.E."/>
            <person name="Rounsley S.D."/>
            <person name="Gardner M.J."/>
            <person name="Wortman J.R."/>
            <person name="Jordar V.S."/>
            <person name="Maiti R."/>
            <person name="Kodira C.D."/>
            <person name="Neafsey D.E."/>
            <person name="Zeng Q."/>
            <person name="Hung C.-Y."/>
            <person name="McMahan C."/>
            <person name="Muszewska A."/>
            <person name="Grynberg M."/>
            <person name="Mandel M.A."/>
            <person name="Kellner E.M."/>
            <person name="Barker B.M."/>
            <person name="Galgiani J.N."/>
            <person name="Orbach M.J."/>
            <person name="Kirkland T.N."/>
            <person name="Cole G.T."/>
            <person name="Henn M.R."/>
            <person name="Birren B.W."/>
            <person name="Taylor J.W."/>
        </authorList>
    </citation>
    <scope>NUCLEOTIDE SEQUENCE [LARGE SCALE GENOMIC DNA]</scope>
    <source>
        <strain evidence="3">RMSCC 3488</strain>
    </source>
</reference>